<feature type="non-terminal residue" evidence="1">
    <location>
        <position position="1"/>
    </location>
</feature>
<organism evidence="1">
    <name type="scientific">marine metagenome</name>
    <dbReference type="NCBI Taxonomy" id="408172"/>
    <lineage>
        <taxon>unclassified sequences</taxon>
        <taxon>metagenomes</taxon>
        <taxon>ecological metagenomes</taxon>
    </lineage>
</organism>
<evidence type="ECO:0000313" key="1">
    <source>
        <dbReference type="EMBL" id="SVE62045.1"/>
    </source>
</evidence>
<protein>
    <submittedName>
        <fullName evidence="1">Uncharacterized protein</fullName>
    </submittedName>
</protein>
<accession>A0A383F0T2</accession>
<feature type="non-terminal residue" evidence="1">
    <location>
        <position position="229"/>
    </location>
</feature>
<proteinExistence type="predicted"/>
<dbReference type="AlphaFoldDB" id="A0A383F0T2"/>
<gene>
    <name evidence="1" type="ORF">METZ01_LOCUS514899</name>
</gene>
<dbReference type="EMBL" id="UINC01230073">
    <property type="protein sequence ID" value="SVE62045.1"/>
    <property type="molecule type" value="Genomic_DNA"/>
</dbReference>
<sequence>PERVRLTPAPLATFAGSGQEQWRRQFKINSQWQGRLYLHIVSGKHGDPPDVRRTPAPSGGWDYRAILPQEISGRTLTQVMVNLLLREFGGRYAREESTPPPWATAGTAELILQAIGPILFVPFHTNGGGGINYIHPQDPLHPSRKIIQDSPNVSFINMSLPPPDLTQGTKVANYRAYSHLLVYKLLGEDKGAKRMQFFLRELPKHKNTTAAFRAAFGHETMLKAEQWWT</sequence>
<name>A0A383F0T2_9ZZZZ</name>
<reference evidence="1" key="1">
    <citation type="submission" date="2018-05" db="EMBL/GenBank/DDBJ databases">
        <authorList>
            <person name="Lanie J.A."/>
            <person name="Ng W.-L."/>
            <person name="Kazmierczak K.M."/>
            <person name="Andrzejewski T.M."/>
            <person name="Davidsen T.M."/>
            <person name="Wayne K.J."/>
            <person name="Tettelin H."/>
            <person name="Glass J.I."/>
            <person name="Rusch D."/>
            <person name="Podicherti R."/>
            <person name="Tsui H.-C.T."/>
            <person name="Winkler M.E."/>
        </authorList>
    </citation>
    <scope>NUCLEOTIDE SEQUENCE</scope>
</reference>